<dbReference type="AlphaFoldDB" id="B3QM62"/>
<dbReference type="STRING" id="517417.Cpar_0595"/>
<dbReference type="SUPFAM" id="SSF48537">
    <property type="entry name" value="Phospholipase C/P1 nuclease"/>
    <property type="match status" value="1"/>
</dbReference>
<keyword evidence="2" id="KW-1185">Reference proteome</keyword>
<evidence type="ECO:0000313" key="1">
    <source>
        <dbReference type="EMBL" id="ACF11015.1"/>
    </source>
</evidence>
<reference evidence="1" key="1">
    <citation type="submission" date="2008-06" db="EMBL/GenBank/DDBJ databases">
        <title>Complete sequence of Chlorobaculum parvum NCIB 8327.</title>
        <authorList>
            <consortium name="US DOE Joint Genome Institute"/>
            <person name="Lucas S."/>
            <person name="Copeland A."/>
            <person name="Lapidus A."/>
            <person name="Glavina del Rio T."/>
            <person name="Dalin E."/>
            <person name="Tice H."/>
            <person name="Bruce D."/>
            <person name="Goodwin L."/>
            <person name="Pitluck S."/>
            <person name="Schmutz J."/>
            <person name="Larimer F."/>
            <person name="Land M."/>
            <person name="Hauser L."/>
            <person name="Kyrpides N."/>
            <person name="Mikhailova N."/>
            <person name="Zhao F."/>
            <person name="Li T."/>
            <person name="Liu Z."/>
            <person name="Overmann J."/>
            <person name="Bryant D.A."/>
            <person name="Richardson P."/>
        </authorList>
    </citation>
    <scope>NUCLEOTIDE SEQUENCE [LARGE SCALE GENOMIC DNA]</scope>
    <source>
        <strain evidence="1">NCIB 8327</strain>
    </source>
</reference>
<dbReference type="Proteomes" id="UP000008811">
    <property type="component" value="Chromosome"/>
</dbReference>
<dbReference type="GO" id="GO:0016788">
    <property type="term" value="F:hydrolase activity, acting on ester bonds"/>
    <property type="evidence" value="ECO:0007669"/>
    <property type="project" value="InterPro"/>
</dbReference>
<gene>
    <name evidence="1" type="ordered locus">Cpar_0595</name>
</gene>
<dbReference type="HOGENOM" id="CLU_1102066_0_0_10"/>
<name>B3QM62_CHLP8</name>
<dbReference type="OrthoDB" id="5398602at2"/>
<dbReference type="InterPro" id="IPR008947">
    <property type="entry name" value="PLipase_C/P1_nuclease_dom_sf"/>
</dbReference>
<dbReference type="eggNOG" id="ENOG502ZNP9">
    <property type="taxonomic scope" value="Bacteria"/>
</dbReference>
<accession>B3QM62</accession>
<evidence type="ECO:0000313" key="2">
    <source>
        <dbReference type="Proteomes" id="UP000008811"/>
    </source>
</evidence>
<sequence length="246" mass="27668">MRSLAIRIAAVTVLLCCQPFHSEALAWHDKTHLTIAEAAGLDIWYNAVAADVAKSKEPFRAIEVPNHYFSNKANKKVTAEMVMAQAARYNQPDDKEGHLYGAIIGSVREYFALARTGKYARYPLAYSAHYIADLSMPLHNVPYDAFNKAHHTINDGIIERSVRNNIGYIQRKMKPPVINSEEDLAREIAVVAESSRKLGNRMRRQKRDMTEEEAYSQVIKSAALLHAVLAWTERVNAEQEMAVAGE</sequence>
<evidence type="ECO:0008006" key="3">
    <source>
        <dbReference type="Google" id="ProtNLM"/>
    </source>
</evidence>
<dbReference type="EMBL" id="CP001099">
    <property type="protein sequence ID" value="ACF11015.1"/>
    <property type="molecule type" value="Genomic_DNA"/>
</dbReference>
<proteinExistence type="predicted"/>
<protein>
    <recommendedName>
        <fullName evidence="3">Phospholipase C/D domain-containing protein</fullName>
    </recommendedName>
</protein>
<dbReference type="RefSeq" id="WP_012501848.1">
    <property type="nucleotide sequence ID" value="NC_011027.1"/>
</dbReference>
<dbReference type="KEGG" id="cpc:Cpar_0595"/>
<organism evidence="1 2">
    <name type="scientific">Chlorobaculum parvum (strain DSM 263 / NCIMB 8327)</name>
    <name type="common">Chlorobium vibrioforme subsp. thiosulfatophilum</name>
    <dbReference type="NCBI Taxonomy" id="517417"/>
    <lineage>
        <taxon>Bacteria</taxon>
        <taxon>Pseudomonadati</taxon>
        <taxon>Chlorobiota</taxon>
        <taxon>Chlorobiia</taxon>
        <taxon>Chlorobiales</taxon>
        <taxon>Chlorobiaceae</taxon>
        <taxon>Chlorobaculum</taxon>
    </lineage>
</organism>